<protein>
    <submittedName>
        <fullName evidence="1">Uncharacterized protein</fullName>
    </submittedName>
</protein>
<dbReference type="RefSeq" id="WP_322417858.1">
    <property type="nucleotide sequence ID" value="NZ_CP139858.1"/>
</dbReference>
<organism evidence="1 2">
    <name type="scientific">Mesorhizobium huakuii</name>
    <dbReference type="NCBI Taxonomy" id="28104"/>
    <lineage>
        <taxon>Bacteria</taxon>
        <taxon>Pseudomonadati</taxon>
        <taxon>Pseudomonadota</taxon>
        <taxon>Alphaproteobacteria</taxon>
        <taxon>Hyphomicrobiales</taxon>
        <taxon>Phyllobacteriaceae</taxon>
        <taxon>Mesorhizobium</taxon>
    </lineage>
</organism>
<evidence type="ECO:0000313" key="1">
    <source>
        <dbReference type="EMBL" id="WQB96747.1"/>
    </source>
</evidence>
<evidence type="ECO:0000313" key="2">
    <source>
        <dbReference type="Proteomes" id="UP001322481"/>
    </source>
</evidence>
<accession>A0ABZ0VIR0</accession>
<name>A0ABZ0VIR0_9HYPH</name>
<reference evidence="1 2" key="1">
    <citation type="submission" date="2023-11" db="EMBL/GenBank/DDBJ databases">
        <authorList>
            <person name="Panchal A.K."/>
            <person name="Meaney J.S."/>
            <person name="Karas B.J."/>
            <person name="diCenzo G.C."/>
        </authorList>
    </citation>
    <scope>NUCLEOTIDE SEQUENCE [LARGE SCALE GENOMIC DNA]</scope>
    <source>
        <strain evidence="1 2">NZP2235</strain>
    </source>
</reference>
<proteinExistence type="predicted"/>
<gene>
    <name evidence="1" type="ORF">U0R22_000805</name>
</gene>
<keyword evidence="2" id="KW-1185">Reference proteome</keyword>
<sequence>MSGAVEPVLRAEHPFPGFAILIRFDFEDSRGDPRLAQRQQEEESCQARKY</sequence>
<dbReference type="Proteomes" id="UP001322481">
    <property type="component" value="Chromosome"/>
</dbReference>
<dbReference type="EMBL" id="CP139858">
    <property type="protein sequence ID" value="WQB96747.1"/>
    <property type="molecule type" value="Genomic_DNA"/>
</dbReference>